<dbReference type="Gene3D" id="1.10.150.20">
    <property type="entry name" value="5' to 3' exonuclease, C-terminal subdomain"/>
    <property type="match status" value="1"/>
</dbReference>
<dbReference type="SUPFAM" id="SSF47789">
    <property type="entry name" value="C-terminal domain of RNA polymerase alpha subunit"/>
    <property type="match status" value="1"/>
</dbReference>
<feature type="domain" description="Cyclic nucleotide-binding" evidence="1">
    <location>
        <begin position="1158"/>
        <end position="1260"/>
    </location>
</feature>
<dbReference type="CDD" id="cd00038">
    <property type="entry name" value="CAP_ED"/>
    <property type="match status" value="2"/>
</dbReference>
<dbReference type="EMBL" id="PCVY01000043">
    <property type="protein sequence ID" value="PIQ86492.1"/>
    <property type="molecule type" value="Genomic_DNA"/>
</dbReference>
<accession>A0A2H0LQ03</accession>
<evidence type="ECO:0000313" key="3">
    <source>
        <dbReference type="Proteomes" id="UP000230859"/>
    </source>
</evidence>
<dbReference type="InterPro" id="IPR018488">
    <property type="entry name" value="cNMP-bd_CS"/>
</dbReference>
<dbReference type="SMART" id="SM00100">
    <property type="entry name" value="cNMP"/>
    <property type="match status" value="3"/>
</dbReference>
<dbReference type="PANTHER" id="PTHR11635">
    <property type="entry name" value="CAMP-DEPENDENT PROTEIN KINASE REGULATORY CHAIN"/>
    <property type="match status" value="1"/>
</dbReference>
<gene>
    <name evidence="2" type="ORF">COV74_04765</name>
</gene>
<comment type="caution">
    <text evidence="2">The sequence shown here is derived from an EMBL/GenBank/DDBJ whole genome shotgun (WGS) entry which is preliminary data.</text>
</comment>
<proteinExistence type="predicted"/>
<dbReference type="InterPro" id="IPR050503">
    <property type="entry name" value="cAMP-dep_PK_reg_su-like"/>
</dbReference>
<feature type="domain" description="Cyclic nucleotide-binding" evidence="1">
    <location>
        <begin position="1464"/>
        <end position="1569"/>
    </location>
</feature>
<dbReference type="InterPro" id="IPR036866">
    <property type="entry name" value="RibonucZ/Hydroxyglut_hydro"/>
</dbReference>
<dbReference type="GO" id="GO:0005952">
    <property type="term" value="C:cAMP-dependent protein kinase complex"/>
    <property type="evidence" value="ECO:0007669"/>
    <property type="project" value="InterPro"/>
</dbReference>
<evidence type="ECO:0000259" key="1">
    <source>
        <dbReference type="PROSITE" id="PS50042"/>
    </source>
</evidence>
<dbReference type="SUPFAM" id="SSF51206">
    <property type="entry name" value="cAMP-binding domain-like"/>
    <property type="match status" value="3"/>
</dbReference>
<dbReference type="Pfam" id="PF00027">
    <property type="entry name" value="cNMP_binding"/>
    <property type="match status" value="2"/>
</dbReference>
<protein>
    <recommendedName>
        <fullName evidence="1">Cyclic nucleotide-binding domain-containing protein</fullName>
    </recommendedName>
</protein>
<dbReference type="GO" id="GO:0005829">
    <property type="term" value="C:cytosol"/>
    <property type="evidence" value="ECO:0007669"/>
    <property type="project" value="TreeGrafter"/>
</dbReference>
<dbReference type="InterPro" id="IPR018490">
    <property type="entry name" value="cNMP-bd_dom_sf"/>
</dbReference>
<dbReference type="PROSITE" id="PS50042">
    <property type="entry name" value="CNMP_BINDING_3"/>
    <property type="match status" value="3"/>
</dbReference>
<feature type="domain" description="Cyclic nucleotide-binding" evidence="1">
    <location>
        <begin position="1064"/>
        <end position="1129"/>
    </location>
</feature>
<evidence type="ECO:0000313" key="2">
    <source>
        <dbReference type="EMBL" id="PIQ86492.1"/>
    </source>
</evidence>
<organism evidence="2 3">
    <name type="scientific">Candidatus Abzuiibacterium crystallinum</name>
    <dbReference type="NCBI Taxonomy" id="1974748"/>
    <lineage>
        <taxon>Bacteria</taxon>
        <taxon>Pseudomonadati</taxon>
        <taxon>Candidatus Omnitrophota</taxon>
        <taxon>Candidatus Abzuiibacterium</taxon>
    </lineage>
</organism>
<reference evidence="2 3" key="1">
    <citation type="submission" date="2017-09" db="EMBL/GenBank/DDBJ databases">
        <title>Depth-based differentiation of microbial function through sediment-hosted aquifers and enrichment of novel symbionts in the deep terrestrial subsurface.</title>
        <authorList>
            <person name="Probst A.J."/>
            <person name="Ladd B."/>
            <person name="Jarett J.K."/>
            <person name="Geller-Mcgrath D.E."/>
            <person name="Sieber C.M."/>
            <person name="Emerson J.B."/>
            <person name="Anantharaman K."/>
            <person name="Thomas B.C."/>
            <person name="Malmstrom R."/>
            <person name="Stieglmeier M."/>
            <person name="Klingl A."/>
            <person name="Woyke T."/>
            <person name="Ryan C.M."/>
            <person name="Banfield J.F."/>
        </authorList>
    </citation>
    <scope>NUCLEOTIDE SEQUENCE [LARGE SCALE GENOMIC DNA]</scope>
    <source>
        <strain evidence="2">CG11_big_fil_rev_8_21_14_0_20_45_26</strain>
    </source>
</reference>
<dbReference type="InterPro" id="IPR014710">
    <property type="entry name" value="RmlC-like_jellyroll"/>
</dbReference>
<dbReference type="Gene3D" id="3.60.15.10">
    <property type="entry name" value="Ribonuclease Z/Hydroxyacylglutathione hydrolase-like"/>
    <property type="match status" value="1"/>
</dbReference>
<dbReference type="Proteomes" id="UP000230859">
    <property type="component" value="Unassembled WGS sequence"/>
</dbReference>
<dbReference type="Gene3D" id="2.60.120.10">
    <property type="entry name" value="Jelly Rolls"/>
    <property type="match status" value="3"/>
</dbReference>
<name>A0A2H0LQ03_9BACT</name>
<dbReference type="PROSITE" id="PS00889">
    <property type="entry name" value="CNMP_BINDING_2"/>
    <property type="match status" value="1"/>
</dbReference>
<dbReference type="PROSITE" id="PS00888">
    <property type="entry name" value="CNMP_BINDING_1"/>
    <property type="match status" value="1"/>
</dbReference>
<dbReference type="PRINTS" id="PR00103">
    <property type="entry name" value="CAMPKINASE"/>
</dbReference>
<dbReference type="PANTHER" id="PTHR11635:SF152">
    <property type="entry name" value="CAMP-DEPENDENT PROTEIN KINASE TYPE I REGULATORY SUBUNIT-RELATED"/>
    <property type="match status" value="1"/>
</dbReference>
<dbReference type="SUPFAM" id="SSF56281">
    <property type="entry name" value="Metallo-hydrolase/oxidoreductase"/>
    <property type="match status" value="1"/>
</dbReference>
<dbReference type="InterPro" id="IPR000595">
    <property type="entry name" value="cNMP-bd_dom"/>
</dbReference>
<sequence>MHRQKPLLRIIAFVITFAFTFVDTAGHAQIPLADISLSANTTGHLRPPAESYAIDQEPLVASLLHTAKQAQNVELVNPLHSELRDVKGFVGKLLGQLKDQTRNPDDMAKNPWRLIDYAQMAAAHDLDPSDVQQFLLSTGYFYVDGPTLRVKVSGTSAEDIEVIENHLAFNVFEIAAKHQNGIQQIETMAREWAESTRSELRAHAVVSGSKSGQRSELREKVKAAVENKRDFPTAAIFVVPGEQTKFERIPILFTEKQLEADVVHAINHSAVESKRAEAFRALIRLSANVKKKTRQDWRDWVQNGQRPRRRLPQSPEFFTGKRILFILADDAADNLRFNEQLLISSASPLNDAEKLILQGETDPVVISQKWLEAEGKFFSKSVAWSQIEDRSFAFFHSEMWKHDVEDETSVMHLHLKADAKAKSRVQRGLIFHGIMTIEQLIQLDENTLLSWQSFGPILLQILKQALAERGLSLASDRSELRLKPSVNYPVVTDENLGVQILLGAASNTLKDIFRERGNLQKDKTQIVILPPHLFDGKRSFGELEFMIYYNAYVRGNIFKADGDKVTVVGTKAQTKALQEYIGHTIFGPDWNDPKVYPWVTDTERALFKRLAQYYPPKRSDGTVRPLSDYVDFIVFNEKGQATVDVRDENKQFKGQILVEQQKDSKEREVVSYQLTKITSHDRKPLQTFPVRYDHPGPVLYDPPSPRTWEDIRSEIERGRYGFARTWIGTSNGFDPAGDTTSMILWLEGTGIWVDPSHEALEYMDKLHLDTADVPYVLLTHIHQDHDGGVLQRILMGKSITLIASRVVYEEFMKKAELFLKLMSSELDPKKLVKWQRLNPGTKGWKMKLPSGRAAKFRSWWNLHTIPTNGFSVTYAGFRYAHSGDTDDYHEAAKIFGEKLLDKNSRLLPNYRYRYWTKDGQPKFDFIDHEAGDIITHVKLTTLGNQYPEVLAKMAVYHVPDAKVDAFNQAQSDPRLRIRKARMFDTDVFVPSDEDRRDLHLVSILARNALLHDPDTRELFLQRAHQQAFKKGSQLTVEGEIVRIAATDGISTVYTEGPVEPSDRNRVYFIVGGRAAVWVGGKQVATLGPGMHFGDWAVLNSHQRRTATVQAIDDLTVYSLTPEDYLALFGDRKIRQRIAWLKANSVLLSQWVQKTTSHVFHDLNNFALDVLAGSAEERVYQPGETIIQQGEPGKEFFIIKEGTVVITSKQGEDETVLGRKTAADSFGEISILRQVPRTATVQAETLVRALVFKPKPFQEILKHYPLIKLSFEKSIEAMMRATVDRFWQHQSLIQKVIPTEPDFRLIVERMASEMSMSDVHHLLIETADYVEILDKSIQPQLIGIGFGFSSSGGVISDIKISPFGGAVDHFNVTPAGDISLAILRFNLKDDYSQALPEIHQLARIMKPDGLLHLISEKELPPPILQAFAEAGFSVQTLVAGHYELKKAEQINPEVMLALGDDPNSVFFGLSDDILRDIAARTFRIPSTAYQKPFLREGETVKSLKDFQPAIFVVTRGVIRVERKGKRPILVSAVPNVYGEIAFFTEKGERTATVRAESEKPEDTEVYAISKADAVFLLSKHPLLQLILSGLVDKRLTAAQNRASKALDDQLSQLPAQKGMDAFKTAFSSIENIRIMFDWNQTEPDKIGLFELLRRFITTYSDTDTNPQERARMRDAFVYFVYRSLLSEFEKAELAGILTIVLRRYRKIISPEVLPDVRSLFESVIRLTLSPEAKNDLNERERLSFDFYQTSWSQYLEHSAFAKYWRSQLKPRSELRAEPDWNGLSGEIAKPTSEELLNMKDVQNLWNEYLAYRLALLHSTVNEPEISRIHSEKGKIIRKLVEQFSDNKIWQHFMDQFELDDLMSAKLHVAQVGDNRFLQAPMKFDFASFLEKLSENSRAEAMFRRFVFDAFVPALEESDFDIDLEPVKLQTSSQLVEGDENDYERLFIKNWVADDNFDASFIALADGIPSLLEVILYLIELHFRRQLAFIHNLPNGDSSSPYPGFGYTELQRIKTGMPELTIAFRVRERSVDLKAFYMLDDIRKKWGEQVLSDIVTELKRVYAPGSKPYQILQEMLDKDDKQRLKVSRQTNNQAKDLANQISNLDDLIGMEFNVQVDLNGLREKGMSLDEGLQDLALQNLHAKVSHNLLDQVTVQEVGGERRQKASDRTIVTTAFRVVKRSELRDLSVEEALNLIEKDPDQITDGEINLALKVIYGVLNLNTPARERMVIRTRYLKSIVRLIESRLHRLPFSDPVFEMLRGWYSHGLRQLRELKLDDVGYDELGAPTEKDFVELAIETHYQLVPFEIVEQTPEFEQKIQAAVGRDFVLRFSFYGMSEFQRFHEKKEKILKRGDELINLLRRLKESYGDLTLPSVKGGAESPGALVRHFYGALSGREVQFDDASKPLPLTGFVFFYEFDTDAFRHEWIADDGRKRSIPTDMPVWPLDNGLLAVNLHRSLEDGGGFQSVDKLFQIIEQALRAGATRAELRQPTSKTNLMLKTLDATLAIGTAELTALNTVTANVQNAWRIDSSQNPISSRVHTNQTLPVTLILEKFNANFGYLSPEIINRIRYNRKTVFWVDGQVEREQLQKLIKGIPGAENVKFITSWDELVAILGAKQVLQVPHLQVVGLRGTHDEKLVNDLERVYGLNSDQLRKQFQLDMVSTANEAGSVFGFTVSDLIESLGNQWRSELRNAKSA</sequence>